<organism evidence="1 2">
    <name type="scientific">Amycolatopsis acididurans</name>
    <dbReference type="NCBI Taxonomy" id="2724524"/>
    <lineage>
        <taxon>Bacteria</taxon>
        <taxon>Bacillati</taxon>
        <taxon>Actinomycetota</taxon>
        <taxon>Actinomycetes</taxon>
        <taxon>Pseudonocardiales</taxon>
        <taxon>Pseudonocardiaceae</taxon>
        <taxon>Amycolatopsis</taxon>
    </lineage>
</organism>
<dbReference type="EMBL" id="JAAXLS010000020">
    <property type="protein sequence ID" value="NKQ56087.1"/>
    <property type="molecule type" value="Genomic_DNA"/>
</dbReference>
<dbReference type="InterPro" id="IPR016181">
    <property type="entry name" value="Acyl_CoA_acyltransferase"/>
</dbReference>
<dbReference type="RefSeq" id="WP_168519130.1">
    <property type="nucleotide sequence ID" value="NZ_JAAXLS010000020.1"/>
</dbReference>
<evidence type="ECO:0000313" key="1">
    <source>
        <dbReference type="EMBL" id="NKQ56087.1"/>
    </source>
</evidence>
<reference evidence="1 2" key="1">
    <citation type="submission" date="2020-04" db="EMBL/GenBank/DDBJ databases">
        <title>Novel species.</title>
        <authorList>
            <person name="Teo W.F.A."/>
            <person name="Lipun K."/>
            <person name="Srisuk N."/>
            <person name="Duangmal K."/>
        </authorList>
    </citation>
    <scope>NUCLEOTIDE SEQUENCE [LARGE SCALE GENOMIC DNA]</scope>
    <source>
        <strain evidence="1 2">K13G38</strain>
    </source>
</reference>
<gene>
    <name evidence="1" type="ORF">HFP15_24720</name>
</gene>
<dbReference type="Proteomes" id="UP000715441">
    <property type="component" value="Unassembled WGS sequence"/>
</dbReference>
<name>A0ABX1J8H8_9PSEU</name>
<dbReference type="Gene3D" id="3.40.630.30">
    <property type="match status" value="1"/>
</dbReference>
<keyword evidence="2" id="KW-1185">Reference proteome</keyword>
<dbReference type="SUPFAM" id="SSF55729">
    <property type="entry name" value="Acyl-CoA N-acyltransferases (Nat)"/>
    <property type="match status" value="1"/>
</dbReference>
<comment type="caution">
    <text evidence="1">The sequence shown here is derived from an EMBL/GenBank/DDBJ whole genome shotgun (WGS) entry which is preliminary data.</text>
</comment>
<proteinExistence type="predicted"/>
<sequence length="328" mass="35556">MIGYEWLDRLDPPIEREVADLVASAAAFDQEMGFSKVTLRRAGGTGSRLFDPEPRTYHLLTRLTHNRRWPAQPLVTYLRLDVSCVHDTGTAHVVVRPEFRSLGIATLLFELLALDTSAGAGWSATGVVSVQAWAHGSHPAAQRMAARFGATDSHRLWRLCRPLTGPGLDTSPLPAQAGDVVVRPVSADEPGLAEEVTDLVAAIRNRVPCSQPRPEPDIRSAQFFVALRKSRGIVGALAVSHDDVAPGVSSIRTLAIRAAEQGRETALALLARGLACSRDREAQIAEIYVNPADEKLVNMCRTLGFAHDQTDICYTWPPAASTSEGNSR</sequence>
<protein>
    <recommendedName>
        <fullName evidence="3">GNAT family N-acetyltransferase</fullName>
    </recommendedName>
</protein>
<evidence type="ECO:0008006" key="3">
    <source>
        <dbReference type="Google" id="ProtNLM"/>
    </source>
</evidence>
<evidence type="ECO:0000313" key="2">
    <source>
        <dbReference type="Proteomes" id="UP000715441"/>
    </source>
</evidence>
<accession>A0ABX1J8H8</accession>